<dbReference type="PANTHER" id="PTHR37694:SF1">
    <property type="entry name" value="SLR8022 PROTEIN"/>
    <property type="match status" value="1"/>
</dbReference>
<dbReference type="InterPro" id="IPR013096">
    <property type="entry name" value="Cupin_2"/>
</dbReference>
<dbReference type="Proteomes" id="UP000244896">
    <property type="component" value="Chromosome"/>
</dbReference>
<dbReference type="KEGG" id="elut:CKA38_06990"/>
<dbReference type="AlphaFoldDB" id="A0A2U8E772"/>
<protein>
    <submittedName>
        <fullName evidence="2">Cupin</fullName>
    </submittedName>
</protein>
<evidence type="ECO:0000313" key="2">
    <source>
        <dbReference type="EMBL" id="AWI10575.1"/>
    </source>
</evidence>
<dbReference type="RefSeq" id="WP_108826473.1">
    <property type="nucleotide sequence ID" value="NZ_CP023004.1"/>
</dbReference>
<feature type="domain" description="Cupin type-2" evidence="1">
    <location>
        <begin position="39"/>
        <end position="105"/>
    </location>
</feature>
<dbReference type="InterPro" id="IPR014710">
    <property type="entry name" value="RmlC-like_jellyroll"/>
</dbReference>
<dbReference type="EMBL" id="CP023004">
    <property type="protein sequence ID" value="AWI10575.1"/>
    <property type="molecule type" value="Genomic_DNA"/>
</dbReference>
<gene>
    <name evidence="2" type="ORF">CKA38_06990</name>
</gene>
<name>A0A2U8E772_9BACT</name>
<evidence type="ECO:0000259" key="1">
    <source>
        <dbReference type="Pfam" id="PF07883"/>
    </source>
</evidence>
<dbReference type="CDD" id="cd02230">
    <property type="entry name" value="cupin_HP0902-like"/>
    <property type="match status" value="1"/>
</dbReference>
<organism evidence="2 3">
    <name type="scientific">Ereboglobus luteus</name>
    <dbReference type="NCBI Taxonomy" id="1796921"/>
    <lineage>
        <taxon>Bacteria</taxon>
        <taxon>Pseudomonadati</taxon>
        <taxon>Verrucomicrobiota</taxon>
        <taxon>Opitutia</taxon>
        <taxon>Opitutales</taxon>
        <taxon>Opitutaceae</taxon>
        <taxon>Ereboglobus</taxon>
    </lineage>
</organism>
<accession>A0A2U8E772</accession>
<dbReference type="SUPFAM" id="SSF51182">
    <property type="entry name" value="RmlC-like cupins"/>
    <property type="match status" value="1"/>
</dbReference>
<proteinExistence type="predicted"/>
<dbReference type="PANTHER" id="PTHR37694">
    <property type="entry name" value="SLR8022 PROTEIN"/>
    <property type="match status" value="1"/>
</dbReference>
<dbReference type="Gene3D" id="2.60.120.10">
    <property type="entry name" value="Jelly Rolls"/>
    <property type="match status" value="1"/>
</dbReference>
<reference evidence="2 3" key="1">
    <citation type="journal article" date="2018" name="Syst. Appl. Microbiol.">
        <title>Ereboglobus luteus gen. nov. sp. nov. from cockroach guts, and new insights into the oxygen relationship of the genera Opitutus and Didymococcus (Verrucomicrobia: Opitutaceae).</title>
        <authorList>
            <person name="Tegtmeier D."/>
            <person name="Belitz A."/>
            <person name="Radek R."/>
            <person name="Heimerl T."/>
            <person name="Brune A."/>
        </authorList>
    </citation>
    <scope>NUCLEOTIDE SEQUENCE [LARGE SCALE GENOMIC DNA]</scope>
    <source>
        <strain evidence="2 3">Ho45</strain>
    </source>
</reference>
<dbReference type="InterPro" id="IPR011051">
    <property type="entry name" value="RmlC_Cupin_sf"/>
</dbReference>
<sequence>MSNMFEKGKTLEFASLADYSEGGIVSKQVLKNEAGNITLFAFDKGQGLSEHTAPFDAMVQILDGEAEIRIGGNPSVLRKGEAVILPANIPHALHATEKFKMLLTMIKG</sequence>
<keyword evidence="3" id="KW-1185">Reference proteome</keyword>
<evidence type="ECO:0000313" key="3">
    <source>
        <dbReference type="Proteomes" id="UP000244896"/>
    </source>
</evidence>
<dbReference type="Pfam" id="PF07883">
    <property type="entry name" value="Cupin_2"/>
    <property type="match status" value="1"/>
</dbReference>
<dbReference type="OrthoDB" id="9793184at2"/>